<dbReference type="AlphaFoldDB" id="A0A8S9H4N4"/>
<evidence type="ECO:0000256" key="1">
    <source>
        <dbReference type="SAM" id="MobiDB-lite"/>
    </source>
</evidence>
<keyword evidence="2" id="KW-1133">Transmembrane helix</keyword>
<evidence type="ECO:0000313" key="4">
    <source>
        <dbReference type="EMBL" id="KAF2551267.1"/>
    </source>
</evidence>
<name>A0A8S9H4N4_BRACR</name>
<proteinExistence type="predicted"/>
<reference evidence="4" key="1">
    <citation type="submission" date="2019-12" db="EMBL/GenBank/DDBJ databases">
        <title>Genome sequencing and annotation of Brassica cretica.</title>
        <authorList>
            <person name="Studholme D.J."/>
            <person name="Sarris P.F."/>
        </authorList>
    </citation>
    <scope>NUCLEOTIDE SEQUENCE</scope>
    <source>
        <strain evidence="4">PFS-001/15</strain>
        <tissue evidence="4">Leaf</tissue>
    </source>
</reference>
<protein>
    <recommendedName>
        <fullName evidence="3">AAA-type ATPase N-terminal domain-containing protein</fullName>
    </recommendedName>
</protein>
<feature type="compositionally biased region" description="Basic and acidic residues" evidence="1">
    <location>
        <begin position="298"/>
        <end position="309"/>
    </location>
</feature>
<dbReference type="SUPFAM" id="SSF69318">
    <property type="entry name" value="Integrin alpha N-terminal domain"/>
    <property type="match status" value="1"/>
</dbReference>
<evidence type="ECO:0000313" key="5">
    <source>
        <dbReference type="Proteomes" id="UP000712281"/>
    </source>
</evidence>
<feature type="region of interest" description="Disordered" evidence="1">
    <location>
        <begin position="167"/>
        <end position="188"/>
    </location>
</feature>
<feature type="region of interest" description="Disordered" evidence="1">
    <location>
        <begin position="282"/>
        <end position="309"/>
    </location>
</feature>
<gene>
    <name evidence="4" type="ORF">F2Q68_00036929</name>
</gene>
<dbReference type="Pfam" id="PF14363">
    <property type="entry name" value="AAA_assoc"/>
    <property type="match status" value="1"/>
</dbReference>
<comment type="caution">
    <text evidence="4">The sequence shown here is derived from an EMBL/GenBank/DDBJ whole genome shotgun (WGS) entry which is preliminary data.</text>
</comment>
<accession>A0A8S9H4N4</accession>
<keyword evidence="2" id="KW-0472">Membrane</keyword>
<dbReference type="PANTHER" id="PTHR34284">
    <property type="entry name" value="FG-GAP REPEAT-CONTAINING PROTEIN"/>
    <property type="match status" value="1"/>
</dbReference>
<dbReference type="InterPro" id="IPR025753">
    <property type="entry name" value="AAA_N_dom"/>
</dbReference>
<keyword evidence="2" id="KW-0812">Transmembrane</keyword>
<feature type="domain" description="AAA-type ATPase N-terminal" evidence="3">
    <location>
        <begin position="41"/>
        <end position="134"/>
    </location>
</feature>
<sequence length="654" mass="73002">MSSSDSSSAESRLATAKTVLTTAASVAATAMLAKSLVQDYLPDEVHQYISYGFRIFFGYFSSQMTIIIEEFEGFVHNEVFEAAEAYLATKISPSNKRIKVSKHEKENNYNVTVERDEEVIDTFNGVKFRWVLHCHQVESKNFHNPRDLNSTLKSENHMDPFEELGITEQNAEKHRRSATEKQPTEDTGGVNLRHFSVYAFAGRTGVLRWSKKTDDVEAHTSDASQLVPQHNYKLDVHSINSRHPGEFECREFRESILSVMPHHWDRREDTLLKLAHFRRHKRKTLKKQAGKSTTFPFHKPEEHTPAGKDLSRKIPKLIGKAARYAGSAKPKKGMQYIPTITNYTKLWWVPNVVVAHQKEGIEAIHLPTGRTLCKLHLLEGGLHADINGDGVLDHVQAVGGNVGERTVVSGSMEVLKPCWAVATSGVPVREQLFNVSICHRTPFNFMHYGEFSRNFAQARDTSSLEIATPILIPRDDGHKHRRGSHGDVIFLTNRGEVTSYTPDMHGREPLWQWQLQTEATWSNIPSPSGLTESGTVVPTLKPFSLRIHDNQPMILAGGDQAAVIISPGGSVLASIELPSQPTHALITDDFSNDGLTDVIVMTSNGIYGFVQTRQPGALFFSSLVGCILVVMAVIFVTQHLNSVKGKPRPSSSFI</sequence>
<organism evidence="4 5">
    <name type="scientific">Brassica cretica</name>
    <name type="common">Mustard</name>
    <dbReference type="NCBI Taxonomy" id="69181"/>
    <lineage>
        <taxon>Eukaryota</taxon>
        <taxon>Viridiplantae</taxon>
        <taxon>Streptophyta</taxon>
        <taxon>Embryophyta</taxon>
        <taxon>Tracheophyta</taxon>
        <taxon>Spermatophyta</taxon>
        <taxon>Magnoliopsida</taxon>
        <taxon>eudicotyledons</taxon>
        <taxon>Gunneridae</taxon>
        <taxon>Pentapetalae</taxon>
        <taxon>rosids</taxon>
        <taxon>malvids</taxon>
        <taxon>Brassicales</taxon>
        <taxon>Brassicaceae</taxon>
        <taxon>Brassiceae</taxon>
        <taxon>Brassica</taxon>
    </lineage>
</organism>
<evidence type="ECO:0000256" key="2">
    <source>
        <dbReference type="SAM" id="Phobius"/>
    </source>
</evidence>
<evidence type="ECO:0000259" key="3">
    <source>
        <dbReference type="Pfam" id="PF14363"/>
    </source>
</evidence>
<dbReference type="EMBL" id="QGKW02001988">
    <property type="protein sequence ID" value="KAF2551267.1"/>
    <property type="molecule type" value="Genomic_DNA"/>
</dbReference>
<dbReference type="Proteomes" id="UP000712281">
    <property type="component" value="Unassembled WGS sequence"/>
</dbReference>
<dbReference type="InterPro" id="IPR028994">
    <property type="entry name" value="Integrin_alpha_N"/>
</dbReference>
<feature type="transmembrane region" description="Helical" evidence="2">
    <location>
        <begin position="617"/>
        <end position="636"/>
    </location>
</feature>
<dbReference type="PANTHER" id="PTHR34284:SF1">
    <property type="entry name" value="FG-GAP REPEAT-CONTAINING PROTEIN"/>
    <property type="match status" value="1"/>
</dbReference>